<keyword evidence="1" id="KW-0880">Kelch repeat</keyword>
<proteinExistence type="predicted"/>
<evidence type="ECO:0000256" key="3">
    <source>
        <dbReference type="ARBA" id="ARBA00037224"/>
    </source>
</evidence>
<dbReference type="Gene3D" id="2.120.10.80">
    <property type="entry name" value="Kelch-type beta propeller"/>
    <property type="match status" value="2"/>
</dbReference>
<dbReference type="Proteomes" id="UP001108240">
    <property type="component" value="Unplaced"/>
</dbReference>
<dbReference type="GeneTree" id="ENSGT00940000158763"/>
<evidence type="ECO:0000313" key="6">
    <source>
        <dbReference type="Proteomes" id="UP001108240"/>
    </source>
</evidence>
<dbReference type="SUPFAM" id="SSF50965">
    <property type="entry name" value="Galactose oxidase, central domain"/>
    <property type="match status" value="1"/>
</dbReference>
<protein>
    <recommendedName>
        <fullName evidence="4">Rab9 effector protein with kelch motifs</fullName>
    </recommendedName>
</protein>
<dbReference type="InterPro" id="IPR011043">
    <property type="entry name" value="Gal_Oxase/kelch_b-propeller"/>
</dbReference>
<sequence>KTRFYVTIATESASIETAVCVSHRYVVVPTGAGPAVSVGHTCTFLPSCDAGKGCIVIVGGANPDGSFSESYIISLDAHEWDIPDWVGLQARYEHCSFVPESDPRSLWVFAGAEKNGNRNCVQVLRTSADAEGRGSWQTVQVKGAAPTVRTYHTSSACVGDRLYVFSGGDAGASPVTDPQLHVFDTGLRSTQYHSRFRTEACITEKLCLFAVSVTWMQPESKGTPPAPRHGHVIAAVGSNIYIHGGMAGEKFHSDMFLLSTETLKWEKVRAKGDVPPGVAAHSSVTFGKNIFIFGGLTADGATNTMYKFQSDKQRWTLLRFDGDLPPSRLDHSMCLVPWRVKNTPEEHAAQSRDADVVHLCFIFGGMDTQGVIFNDCLVTVLT</sequence>
<dbReference type="Ensembl" id="ENSCCRT00000163108.1">
    <property type="protein sequence ID" value="ENSCCRP00000147313.1"/>
    <property type="gene ID" value="ENSCCRG00000067219.1"/>
</dbReference>
<name>A0A9J8ASH0_CYPCA</name>
<dbReference type="Pfam" id="PF24681">
    <property type="entry name" value="Kelch_KLHDC2_KLHL20_DRC7"/>
    <property type="match status" value="2"/>
</dbReference>
<dbReference type="AlphaFoldDB" id="A0A9J8ASH0"/>
<dbReference type="InterPro" id="IPR052124">
    <property type="entry name" value="Rab9_kelch_effector"/>
</dbReference>
<evidence type="ECO:0000256" key="4">
    <source>
        <dbReference type="ARBA" id="ARBA00039295"/>
    </source>
</evidence>
<keyword evidence="6" id="KW-1185">Reference proteome</keyword>
<keyword evidence="2" id="KW-0677">Repeat</keyword>
<comment type="function">
    <text evidence="3">Rab9 effector required for endosome to trans-Golgi network (TGN) transport.</text>
</comment>
<evidence type="ECO:0000313" key="5">
    <source>
        <dbReference type="Ensembl" id="ENSCCRP00000147313.1"/>
    </source>
</evidence>
<organism evidence="5 6">
    <name type="scientific">Cyprinus carpio carpio</name>
    <dbReference type="NCBI Taxonomy" id="630221"/>
    <lineage>
        <taxon>Eukaryota</taxon>
        <taxon>Metazoa</taxon>
        <taxon>Chordata</taxon>
        <taxon>Craniata</taxon>
        <taxon>Vertebrata</taxon>
        <taxon>Euteleostomi</taxon>
        <taxon>Actinopterygii</taxon>
        <taxon>Neopterygii</taxon>
        <taxon>Teleostei</taxon>
        <taxon>Ostariophysi</taxon>
        <taxon>Cypriniformes</taxon>
        <taxon>Cyprinidae</taxon>
        <taxon>Cyprininae</taxon>
        <taxon>Cyprinus</taxon>
    </lineage>
</organism>
<dbReference type="InterPro" id="IPR015915">
    <property type="entry name" value="Kelch-typ_b-propeller"/>
</dbReference>
<reference evidence="5" key="2">
    <citation type="submission" date="2025-09" db="UniProtKB">
        <authorList>
            <consortium name="Ensembl"/>
        </authorList>
    </citation>
    <scope>IDENTIFICATION</scope>
</reference>
<evidence type="ECO:0000256" key="1">
    <source>
        <dbReference type="ARBA" id="ARBA00022441"/>
    </source>
</evidence>
<evidence type="ECO:0000256" key="2">
    <source>
        <dbReference type="ARBA" id="ARBA00022737"/>
    </source>
</evidence>
<dbReference type="PANTHER" id="PTHR46647">
    <property type="entry name" value="RAB9 EFFECTOR PROTEIN WITH KELCH MOTIFS"/>
    <property type="match status" value="1"/>
</dbReference>
<accession>A0A9J8ASH0</accession>
<reference evidence="5" key="1">
    <citation type="submission" date="2025-08" db="UniProtKB">
        <authorList>
            <consortium name="Ensembl"/>
        </authorList>
    </citation>
    <scope>IDENTIFICATION</scope>
</reference>
<dbReference type="OMA" id="CTPGSIW"/>
<dbReference type="PANTHER" id="PTHR46647:SF1">
    <property type="entry name" value="RAB9 EFFECTOR PROTEIN WITH KELCH MOTIFS"/>
    <property type="match status" value="1"/>
</dbReference>